<keyword evidence="1" id="KW-0472">Membrane</keyword>
<dbReference type="EMBL" id="JABFAE010000008">
    <property type="protein sequence ID" value="MBA0834255.1"/>
    <property type="molecule type" value="Genomic_DNA"/>
</dbReference>
<keyword evidence="1" id="KW-0812">Transmembrane</keyword>
<name>A0A7J9JKT5_9ROSI</name>
<keyword evidence="1" id="KW-1133">Transmembrane helix</keyword>
<keyword evidence="3" id="KW-1185">Reference proteome</keyword>
<organism evidence="2 3">
    <name type="scientific">Gossypium armourianum</name>
    <dbReference type="NCBI Taxonomy" id="34283"/>
    <lineage>
        <taxon>Eukaryota</taxon>
        <taxon>Viridiplantae</taxon>
        <taxon>Streptophyta</taxon>
        <taxon>Embryophyta</taxon>
        <taxon>Tracheophyta</taxon>
        <taxon>Spermatophyta</taxon>
        <taxon>Magnoliopsida</taxon>
        <taxon>eudicotyledons</taxon>
        <taxon>Gunneridae</taxon>
        <taxon>Pentapetalae</taxon>
        <taxon>rosids</taxon>
        <taxon>malvids</taxon>
        <taxon>Malvales</taxon>
        <taxon>Malvaceae</taxon>
        <taxon>Malvoideae</taxon>
        <taxon>Gossypium</taxon>
    </lineage>
</organism>
<evidence type="ECO:0000313" key="3">
    <source>
        <dbReference type="Proteomes" id="UP000593575"/>
    </source>
</evidence>
<dbReference type="PANTHER" id="PTHR11206">
    <property type="entry name" value="MULTIDRUG RESISTANCE PROTEIN"/>
    <property type="match status" value="1"/>
</dbReference>
<comment type="caution">
    <text evidence="2">The sequence shown here is derived from an EMBL/GenBank/DDBJ whole genome shotgun (WGS) entry which is preliminary data.</text>
</comment>
<evidence type="ECO:0000313" key="2">
    <source>
        <dbReference type="EMBL" id="MBA0834255.1"/>
    </source>
</evidence>
<feature type="transmembrane region" description="Helical" evidence="1">
    <location>
        <begin position="28"/>
        <end position="48"/>
    </location>
</feature>
<proteinExistence type="predicted"/>
<gene>
    <name evidence="2" type="ORF">Goarm_006625</name>
</gene>
<dbReference type="Proteomes" id="UP000593575">
    <property type="component" value="Unassembled WGS sequence"/>
</dbReference>
<accession>A0A7J9JKT5</accession>
<reference evidence="2 3" key="1">
    <citation type="journal article" date="2019" name="Genome Biol. Evol.">
        <title>Insights into the evolution of the New World diploid cottons (Gossypium, subgenus Houzingenia) based on genome sequencing.</title>
        <authorList>
            <person name="Grover C.E."/>
            <person name="Arick M.A. 2nd"/>
            <person name="Thrash A."/>
            <person name="Conover J.L."/>
            <person name="Sanders W.S."/>
            <person name="Peterson D.G."/>
            <person name="Frelichowski J.E."/>
            <person name="Scheffler J.A."/>
            <person name="Scheffler B.E."/>
            <person name="Wendel J.F."/>
        </authorList>
    </citation>
    <scope>NUCLEOTIDE SEQUENCE [LARGE SCALE GENOMIC DNA]</scope>
    <source>
        <strain evidence="2">6</strain>
        <tissue evidence="2">Leaf</tissue>
    </source>
</reference>
<evidence type="ECO:0000256" key="1">
    <source>
        <dbReference type="SAM" id="Phobius"/>
    </source>
</evidence>
<feature type="transmembrane region" description="Helical" evidence="1">
    <location>
        <begin position="99"/>
        <end position="123"/>
    </location>
</feature>
<dbReference type="AlphaFoldDB" id="A0A7J9JKT5"/>
<protein>
    <submittedName>
        <fullName evidence="2">Uncharacterized protein</fullName>
    </submittedName>
</protein>
<feature type="transmembrane region" description="Helical" evidence="1">
    <location>
        <begin position="60"/>
        <end position="79"/>
    </location>
</feature>
<sequence>MQVMPQMFSLAINFPTQKFLQAQSKVGVLAWIGFAAFVGHIIIIFLFVNVFKWGTTGAAVAYDISAWLVALAQLIYVVGWCKDGWSGLSWLAFKDLWSFAKLSIASAVMLCLEIWYFMMIIVLTGHLEDPVIAVGSLSIWYVQGRAKVKSKPILRLIYTDVLELDNLYLLGI</sequence>